<reference evidence="17" key="1">
    <citation type="journal article" date="2019" name="Int. J. Syst. Evol. Microbiol.">
        <title>The Global Catalogue of Microorganisms (GCM) 10K type strain sequencing project: providing services to taxonomists for standard genome sequencing and annotation.</title>
        <authorList>
            <consortium name="The Broad Institute Genomics Platform"/>
            <consortium name="The Broad Institute Genome Sequencing Center for Infectious Disease"/>
            <person name="Wu L."/>
            <person name="Ma J."/>
        </authorList>
    </citation>
    <scope>NUCLEOTIDE SEQUENCE [LARGE SCALE GENOMIC DNA]</scope>
    <source>
        <strain evidence="17">KCTC 42964</strain>
    </source>
</reference>
<dbReference type="HAMAP" id="MF_00107">
    <property type="entry name" value="IspF"/>
    <property type="match status" value="1"/>
</dbReference>
<evidence type="ECO:0000256" key="5">
    <source>
        <dbReference type="ARBA" id="ARBA00004787"/>
    </source>
</evidence>
<comment type="pathway">
    <text evidence="5 14">Isoprenoid biosynthesis; isopentenyl diphosphate biosynthesis via DXP pathway; isopentenyl diphosphate from 1-deoxy-D-xylulose 5-phosphate: step 2/6.</text>
</comment>
<dbReference type="InterPro" id="IPR001228">
    <property type="entry name" value="IspD"/>
</dbReference>
<comment type="catalytic activity">
    <reaction evidence="2 14">
        <text>2-C-methyl-D-erythritol 4-phosphate + CTP + H(+) = 4-CDP-2-C-methyl-D-erythritol + diphosphate</text>
        <dbReference type="Rhea" id="RHEA:13429"/>
        <dbReference type="ChEBI" id="CHEBI:15378"/>
        <dbReference type="ChEBI" id="CHEBI:33019"/>
        <dbReference type="ChEBI" id="CHEBI:37563"/>
        <dbReference type="ChEBI" id="CHEBI:57823"/>
        <dbReference type="ChEBI" id="CHEBI:58262"/>
        <dbReference type="EC" id="2.7.7.60"/>
    </reaction>
</comment>
<dbReference type="Proteomes" id="UP001595528">
    <property type="component" value="Unassembled WGS sequence"/>
</dbReference>
<dbReference type="EMBL" id="JBHRTR010000005">
    <property type="protein sequence ID" value="MFC3225920.1"/>
    <property type="molecule type" value="Genomic_DNA"/>
</dbReference>
<evidence type="ECO:0000256" key="4">
    <source>
        <dbReference type="ARBA" id="ARBA00004709"/>
    </source>
</evidence>
<dbReference type="PANTHER" id="PTHR43181">
    <property type="entry name" value="2-C-METHYL-D-ERYTHRITOL 2,4-CYCLODIPHOSPHATE SYNTHASE, CHLOROPLASTIC"/>
    <property type="match status" value="1"/>
</dbReference>
<dbReference type="InterPro" id="IPR020555">
    <property type="entry name" value="MECDP_synthase_CS"/>
</dbReference>
<feature type="binding site" evidence="14">
    <location>
        <position position="386"/>
    </location>
    <ligand>
        <name>4-CDP-2-C-methyl-D-erythritol 2-phosphate</name>
        <dbReference type="ChEBI" id="CHEBI:57919"/>
    </ligand>
</feature>
<feature type="binding site" evidence="14">
    <location>
        <begin position="379"/>
        <end position="382"/>
    </location>
    <ligand>
        <name>4-CDP-2-C-methyl-D-erythritol 2-phosphate</name>
        <dbReference type="ChEBI" id="CHEBI:57919"/>
    </ligand>
</feature>
<evidence type="ECO:0000256" key="1">
    <source>
        <dbReference type="ARBA" id="ARBA00000200"/>
    </source>
</evidence>
<keyword evidence="9 14" id="KW-0548">Nucleotidyltransferase</keyword>
<keyword evidence="11 14" id="KW-0414">Isoprene biosynthesis</keyword>
<evidence type="ECO:0000256" key="10">
    <source>
        <dbReference type="ARBA" id="ARBA00022723"/>
    </source>
</evidence>
<dbReference type="HAMAP" id="MF_00108">
    <property type="entry name" value="IspD"/>
    <property type="match status" value="1"/>
</dbReference>
<dbReference type="InterPro" id="IPR026596">
    <property type="entry name" value="IspD/F"/>
</dbReference>
<comment type="similarity">
    <text evidence="14">In the N-terminal section; belongs to the IspD/TarI cytidylyltransferase family. IspD subfamily.</text>
</comment>
<dbReference type="GO" id="GO:0050518">
    <property type="term" value="F:2-C-methyl-D-erythritol 4-phosphate cytidylyltransferase activity"/>
    <property type="evidence" value="ECO:0007669"/>
    <property type="project" value="UniProtKB-EC"/>
</dbReference>
<feature type="site" description="Transition state stabilizer" evidence="14">
    <location>
        <position position="22"/>
    </location>
</feature>
<comment type="similarity">
    <text evidence="14">In the C-terminal section; belongs to the IspF family.</text>
</comment>
<evidence type="ECO:0000256" key="7">
    <source>
        <dbReference type="ARBA" id="ARBA00009789"/>
    </source>
</evidence>
<evidence type="ECO:0000256" key="14">
    <source>
        <dbReference type="HAMAP-Rule" id="MF_01520"/>
    </source>
</evidence>
<feature type="region of interest" description="2-C-methyl-D-erythritol 4-phosphate cytidylyltransferase" evidence="14">
    <location>
        <begin position="1"/>
        <end position="245"/>
    </location>
</feature>
<feature type="binding site" evidence="14">
    <location>
        <position position="254"/>
    </location>
    <ligand>
        <name>a divalent metal cation</name>
        <dbReference type="ChEBI" id="CHEBI:60240"/>
    </ligand>
</feature>
<dbReference type="EC" id="2.7.7.60" evidence="14"/>
<evidence type="ECO:0000256" key="9">
    <source>
        <dbReference type="ARBA" id="ARBA00022695"/>
    </source>
</evidence>
<dbReference type="Gene3D" id="3.90.550.10">
    <property type="entry name" value="Spore Coat Polysaccharide Biosynthesis Protein SpsA, Chain A"/>
    <property type="match status" value="1"/>
</dbReference>
<dbReference type="HAMAP" id="MF_01520">
    <property type="entry name" value="IspDF"/>
    <property type="match status" value="1"/>
</dbReference>
<dbReference type="InterPro" id="IPR018294">
    <property type="entry name" value="ISPD_synthase_CS"/>
</dbReference>
<feature type="binding site" evidence="14">
    <location>
        <position position="252"/>
    </location>
    <ligand>
        <name>a divalent metal cation</name>
        <dbReference type="ChEBI" id="CHEBI:60240"/>
    </ligand>
</feature>
<organism evidence="16 17">
    <name type="scientific">Marinibaculum pumilum</name>
    <dbReference type="NCBI Taxonomy" id="1766165"/>
    <lineage>
        <taxon>Bacteria</taxon>
        <taxon>Pseudomonadati</taxon>
        <taxon>Pseudomonadota</taxon>
        <taxon>Alphaproteobacteria</taxon>
        <taxon>Rhodospirillales</taxon>
        <taxon>Rhodospirillaceae</taxon>
        <taxon>Marinibaculum</taxon>
    </lineage>
</organism>
<protein>
    <recommendedName>
        <fullName evidence="14">Bifunctional enzyme IspD/IspF</fullName>
    </recommendedName>
    <domain>
        <recommendedName>
            <fullName evidence="14">2-C-methyl-D-erythritol 4-phosphate cytidylyltransferase</fullName>
            <ecNumber evidence="14">2.7.7.60</ecNumber>
        </recommendedName>
        <alternativeName>
            <fullName evidence="14">4-diphosphocytidyl-2C-methyl-D-erythritol synthase</fullName>
        </alternativeName>
        <alternativeName>
            <fullName evidence="14">MEP cytidylyltransferase</fullName>
            <shortName evidence="14">MCT</shortName>
        </alternativeName>
    </domain>
    <domain>
        <recommendedName>
            <fullName evidence="14">2-C-methyl-D-erythritol 2,4-cyclodiphosphate synthase</fullName>
            <shortName evidence="14">MECDP-synthase</shortName>
            <shortName evidence="14">MECPP-synthase</shortName>
            <shortName evidence="14">MECPS</shortName>
            <ecNumber evidence="14">4.6.1.12</ecNumber>
        </recommendedName>
    </domain>
</protein>
<evidence type="ECO:0000256" key="11">
    <source>
        <dbReference type="ARBA" id="ARBA00023229"/>
    </source>
</evidence>
<comment type="similarity">
    <text evidence="7">Belongs to the IspD/TarI cytidylyltransferase family. IspD subfamily.</text>
</comment>
<feature type="binding site" evidence="14">
    <location>
        <begin position="303"/>
        <end position="305"/>
    </location>
    <ligand>
        <name>4-CDP-2-C-methyl-D-erythritol 2-phosphate</name>
        <dbReference type="ChEBI" id="CHEBI:57919"/>
    </ligand>
</feature>
<evidence type="ECO:0000256" key="2">
    <source>
        <dbReference type="ARBA" id="ARBA00001282"/>
    </source>
</evidence>
<sequence length="408" mass="42300">MTVDALIVAAGRGLRVGGGLPKQYRPAAGRALLWHACRAFLHHPAIRRVQVVISAGDEALYRTAVGDLDLPPPVAGGATRQESVHRGLAAMAAAPPERVLIHDAARPFPPADMIDRVVAALQQAPGALAALPVPDTLKLGRTGPAGLPLAAQGPSRDGLWRAQTPQGFRFDEILAAHRQAQAAGFAATDDAAIAEWAGLDVVLVQGAEDNFKVTDGNDLARAAALAEGRHAPPPPSCATAAVMAPRVGQGFDVHRFATPGTRRPLQLCGVTIPGATGLAGHSDADVGIHALCDAIYGALAEGDIGAHFPPSDGRYRNADSALFLEHARDRIAARGGRLCNADVTLICEAPRIGPHRQAMRARLAQLLAVAEGRISVKATTTERLGFLGRGEGIAAQAAVTIALPDTDG</sequence>
<feature type="binding site" evidence="14">
    <location>
        <position position="389"/>
    </location>
    <ligand>
        <name>4-CDP-2-C-methyl-D-erythritol 2-phosphate</name>
        <dbReference type="ChEBI" id="CHEBI:57919"/>
    </ligand>
</feature>
<evidence type="ECO:0000256" key="13">
    <source>
        <dbReference type="ARBA" id="ARBA00023268"/>
    </source>
</evidence>
<dbReference type="SUPFAM" id="SSF69765">
    <property type="entry name" value="IpsF-like"/>
    <property type="match status" value="1"/>
</dbReference>
<comment type="catalytic activity">
    <reaction evidence="1 14">
        <text>4-CDP-2-C-methyl-D-erythritol 2-phosphate = 2-C-methyl-D-erythritol 2,4-cyclic diphosphate + CMP</text>
        <dbReference type="Rhea" id="RHEA:23864"/>
        <dbReference type="ChEBI" id="CHEBI:57919"/>
        <dbReference type="ChEBI" id="CHEBI:58483"/>
        <dbReference type="ChEBI" id="CHEBI:60377"/>
        <dbReference type="EC" id="4.6.1.12"/>
    </reaction>
</comment>
<feature type="site" description="Transition state stabilizer" evidence="14">
    <location>
        <position position="15"/>
    </location>
</feature>
<dbReference type="RefSeq" id="WP_379897660.1">
    <property type="nucleotide sequence ID" value="NZ_JBHRTR010000005.1"/>
</dbReference>
<comment type="caution">
    <text evidence="16">The sequence shown here is derived from an EMBL/GenBank/DDBJ whole genome shotgun (WGS) entry which is preliminary data.</text>
</comment>
<proteinExistence type="inferred from homology"/>
<keyword evidence="12 14" id="KW-0456">Lyase</keyword>
<feature type="binding site" evidence="14">
    <location>
        <position position="289"/>
    </location>
    <ligand>
        <name>a divalent metal cation</name>
        <dbReference type="ChEBI" id="CHEBI:60240"/>
    </ligand>
</feature>
<dbReference type="Pfam" id="PF02542">
    <property type="entry name" value="YgbB"/>
    <property type="match status" value="1"/>
</dbReference>
<evidence type="ECO:0000256" key="12">
    <source>
        <dbReference type="ARBA" id="ARBA00023239"/>
    </source>
</evidence>
<dbReference type="SUPFAM" id="SSF53448">
    <property type="entry name" value="Nucleotide-diphospho-sugar transferases"/>
    <property type="match status" value="1"/>
</dbReference>
<feature type="domain" description="2-C-methyl-D-erythritol 2,4-cyclodiphosphate synthase" evidence="15">
    <location>
        <begin position="246"/>
        <end position="401"/>
    </location>
</feature>
<dbReference type="CDD" id="cd00554">
    <property type="entry name" value="MECDP_synthase"/>
    <property type="match status" value="1"/>
</dbReference>
<dbReference type="Pfam" id="PF01128">
    <property type="entry name" value="IspD"/>
    <property type="match status" value="1"/>
</dbReference>
<dbReference type="InterPro" id="IPR036571">
    <property type="entry name" value="MECDP_synthase_sf"/>
</dbReference>
<dbReference type="Gene3D" id="3.30.1330.50">
    <property type="entry name" value="2-C-methyl-D-erythritol 2,4-cyclodiphosphate synthase"/>
    <property type="match status" value="1"/>
</dbReference>
<evidence type="ECO:0000256" key="6">
    <source>
        <dbReference type="ARBA" id="ARBA00008480"/>
    </source>
</evidence>
<dbReference type="PANTHER" id="PTHR43181:SF1">
    <property type="entry name" value="2-C-METHYL-D-ERYTHRITOL 2,4-CYCLODIPHOSPHATE SYNTHASE, CHLOROPLASTIC"/>
    <property type="match status" value="1"/>
</dbReference>
<keyword evidence="17" id="KW-1185">Reference proteome</keyword>
<gene>
    <name evidence="14" type="primary">ispDF</name>
    <name evidence="16" type="ORF">ACFOGJ_01670</name>
</gene>
<dbReference type="GO" id="GO:0008685">
    <property type="term" value="F:2-C-methyl-D-erythritol 2,4-cyclodiphosphate synthase activity"/>
    <property type="evidence" value="ECO:0007669"/>
    <property type="project" value="UniProtKB-EC"/>
</dbReference>
<keyword evidence="10 14" id="KW-0479">Metal-binding</keyword>
<keyword evidence="13 14" id="KW-0511">Multifunctional enzyme</keyword>
<comment type="caution">
    <text evidence="14">Lacks conserved residue(s) required for the propagation of feature annotation.</text>
</comment>
<dbReference type="NCBIfam" id="TIGR00453">
    <property type="entry name" value="ispD"/>
    <property type="match status" value="1"/>
</dbReference>
<comment type="function">
    <text evidence="14">Bifunctional enzyme that catalyzes the formation of 4-diphosphocytidyl-2-C-methyl-D-erythritol from CTP and 2-C-methyl-D-erythritol 4-phosphate (MEP) (IspD), and catalyzes the conversion of 4-diphosphocytidyl-2-C-methyl-D-erythritol 2-phosphate (CDP-ME2P) to 2-C-methyl-D-erythritol 2,4-cyclodiphosphate (ME-CPP) with a corresponding release of cytidine 5-monophosphate (CMP) (IspF).</text>
</comment>
<dbReference type="InterPro" id="IPR003526">
    <property type="entry name" value="MECDP_synthase"/>
</dbReference>
<keyword evidence="8 14" id="KW-0808">Transferase</keyword>
<feature type="binding site" evidence="14">
    <location>
        <begin position="252"/>
        <end position="254"/>
    </location>
    <ligand>
        <name>4-CDP-2-C-methyl-D-erythritol 2-phosphate</name>
        <dbReference type="ChEBI" id="CHEBI:57919"/>
    </ligand>
</feature>
<evidence type="ECO:0000256" key="8">
    <source>
        <dbReference type="ARBA" id="ARBA00022679"/>
    </source>
</evidence>
<feature type="site" description="Transition state stabilizer" evidence="14">
    <location>
        <position position="380"/>
    </location>
</feature>
<dbReference type="CDD" id="cd02516">
    <property type="entry name" value="CDP-ME_synthetase"/>
    <property type="match status" value="1"/>
</dbReference>
<dbReference type="NCBIfam" id="TIGR00151">
    <property type="entry name" value="ispF"/>
    <property type="match status" value="1"/>
</dbReference>
<feature type="site" description="Positions MEP for the nucleophilic attack" evidence="14">
    <location>
        <position position="156"/>
    </location>
</feature>
<dbReference type="PROSITE" id="PS01295">
    <property type="entry name" value="ISPD"/>
    <property type="match status" value="1"/>
</dbReference>
<dbReference type="InterPro" id="IPR034683">
    <property type="entry name" value="IspD/TarI"/>
</dbReference>
<evidence type="ECO:0000313" key="16">
    <source>
        <dbReference type="EMBL" id="MFC3225920.1"/>
    </source>
</evidence>
<dbReference type="EC" id="4.6.1.12" evidence="14"/>
<feature type="site" description="Positions MEP for the nucleophilic attack" evidence="14">
    <location>
        <position position="212"/>
    </location>
</feature>
<accession>A0ABV7KUG6</accession>
<dbReference type="NCBIfam" id="NF006899">
    <property type="entry name" value="PRK09382.1"/>
    <property type="match status" value="1"/>
</dbReference>
<comment type="cofactor">
    <cofactor evidence="3 14">
        <name>a divalent metal cation</name>
        <dbReference type="ChEBI" id="CHEBI:60240"/>
    </cofactor>
</comment>
<evidence type="ECO:0000313" key="17">
    <source>
        <dbReference type="Proteomes" id="UP001595528"/>
    </source>
</evidence>
<comment type="pathway">
    <text evidence="4 14">Isoprenoid biosynthesis; isopentenyl diphosphate biosynthesis via DXP pathway; isopentenyl diphosphate from 1-deoxy-D-xylulose 5-phosphate: step 4/6.</text>
</comment>
<feature type="region of interest" description="2-C-methyl-D-erythritol 2,4-cyclodiphosphate synthase" evidence="14">
    <location>
        <begin position="246"/>
        <end position="408"/>
    </location>
</feature>
<name>A0ABV7KUG6_9PROT</name>
<feature type="site" description="Transition state stabilizer" evidence="14">
    <location>
        <position position="281"/>
    </location>
</feature>
<dbReference type="PROSITE" id="PS01350">
    <property type="entry name" value="ISPF"/>
    <property type="match status" value="1"/>
</dbReference>
<comment type="similarity">
    <text evidence="6">Belongs to the IspF family.</text>
</comment>
<evidence type="ECO:0000256" key="3">
    <source>
        <dbReference type="ARBA" id="ARBA00001968"/>
    </source>
</evidence>
<feature type="binding site" evidence="14">
    <location>
        <begin position="281"/>
        <end position="282"/>
    </location>
    <ligand>
        <name>4-CDP-2-C-methyl-D-erythritol 2-phosphate</name>
        <dbReference type="ChEBI" id="CHEBI:57919"/>
    </ligand>
</feature>
<evidence type="ECO:0000259" key="15">
    <source>
        <dbReference type="Pfam" id="PF02542"/>
    </source>
</evidence>
<dbReference type="InterPro" id="IPR029044">
    <property type="entry name" value="Nucleotide-diphossugar_trans"/>
</dbReference>